<evidence type="ECO:0000256" key="1">
    <source>
        <dbReference type="SAM" id="Phobius"/>
    </source>
</evidence>
<keyword evidence="1" id="KW-0812">Transmembrane</keyword>
<keyword evidence="3" id="KW-1185">Reference proteome</keyword>
<gene>
    <name evidence="2" type="ORF">JCM16418_4260</name>
</gene>
<dbReference type="AlphaFoldDB" id="W7YZM2"/>
<evidence type="ECO:0000313" key="3">
    <source>
        <dbReference type="Proteomes" id="UP000019364"/>
    </source>
</evidence>
<feature type="transmembrane region" description="Helical" evidence="1">
    <location>
        <begin position="65"/>
        <end position="85"/>
    </location>
</feature>
<feature type="transmembrane region" description="Helical" evidence="1">
    <location>
        <begin position="492"/>
        <end position="511"/>
    </location>
</feature>
<feature type="transmembrane region" description="Helical" evidence="1">
    <location>
        <begin position="378"/>
        <end position="397"/>
    </location>
</feature>
<feature type="transmembrane region" description="Helical" evidence="1">
    <location>
        <begin position="240"/>
        <end position="258"/>
    </location>
</feature>
<feature type="transmembrane region" description="Helical" evidence="1">
    <location>
        <begin position="91"/>
        <end position="115"/>
    </location>
</feature>
<evidence type="ECO:0000313" key="2">
    <source>
        <dbReference type="EMBL" id="GAF10086.1"/>
    </source>
</evidence>
<proteinExistence type="predicted"/>
<comment type="caution">
    <text evidence="2">The sequence shown here is derived from an EMBL/GenBank/DDBJ whole genome shotgun (WGS) entry which is preliminary data.</text>
</comment>
<feature type="transmembrane region" description="Helical" evidence="1">
    <location>
        <begin position="456"/>
        <end position="471"/>
    </location>
</feature>
<sequence>MRDFKSLMLLDRFERLFERGGVDYKVMRRILEVKLMMDGRRVPTLVGKSSNKPENPDRNNFIRSLWLYVVLSIILVPFVVMGQNYMFQMSLIFGILIFMITTALISDFSSVLLDIRDRNILYSKPVNGLTINMAKAIHIGIYLFFITGSLTIAPLVAGLVRHGILFLLLFLITIVLMDLFIVVLTAVLYWFVLRFFDGEKLKDIINYVQIGLTIGMTIGYQVVSRMFSVTNFKIEFKPEWWQFMIFPAWFAAPFEWLFNGNSQPSIILFSILALVVPVLAVRLYMAMMPSFEHHLQKLSQISSVREPSRFSIAAWMGGIFCTTREESLFYRFASNMMKNERDFKLKVYPSLGLAFIFPFIFMFNGLHNGGWQNMMSGSSYLFIYFCGMMIPTIVMMLKFSGNHKGAWIYNTIPLQDQSSIFKGTLKASIMRLMVPIYLIESIVFIILFGVRIIPDLFVVWVTMMLYTVVSYKMMRKALPFSEPFQTAQHNQFGVTLLLMFILAAFAGIHLVCAQFTYGVLVLLIVMIVANVVTWKLAFRSPHPKSFKA</sequence>
<dbReference type="eggNOG" id="ENOG502Z7WB">
    <property type="taxonomic scope" value="Bacteria"/>
</dbReference>
<protein>
    <submittedName>
        <fullName evidence="2">Uncharacterized protein</fullName>
    </submittedName>
</protein>
<feature type="transmembrane region" description="Helical" evidence="1">
    <location>
        <begin position="265"/>
        <end position="287"/>
    </location>
</feature>
<feature type="transmembrane region" description="Helical" evidence="1">
    <location>
        <begin position="517"/>
        <end position="538"/>
    </location>
</feature>
<organism evidence="2 3">
    <name type="scientific">Paenibacillus pini JCM 16418</name>
    <dbReference type="NCBI Taxonomy" id="1236976"/>
    <lineage>
        <taxon>Bacteria</taxon>
        <taxon>Bacillati</taxon>
        <taxon>Bacillota</taxon>
        <taxon>Bacilli</taxon>
        <taxon>Bacillales</taxon>
        <taxon>Paenibacillaceae</taxon>
        <taxon>Paenibacillus</taxon>
    </lineage>
</organism>
<feature type="transmembrane region" description="Helical" evidence="1">
    <location>
        <begin position="163"/>
        <end position="192"/>
    </location>
</feature>
<reference evidence="2 3" key="1">
    <citation type="journal article" date="2014" name="Genome Announc.">
        <title>Draft Genome Sequence of Paenibacillus pini JCM 16418T, Isolated from the Rhizosphere of Pine Tree.</title>
        <authorList>
            <person name="Yuki M."/>
            <person name="Oshima K."/>
            <person name="Suda W."/>
            <person name="Oshida Y."/>
            <person name="Kitamura K."/>
            <person name="Iida Y."/>
            <person name="Hattori M."/>
            <person name="Ohkuma M."/>
        </authorList>
    </citation>
    <scope>NUCLEOTIDE SEQUENCE [LARGE SCALE GENOMIC DNA]</scope>
    <source>
        <strain evidence="2 3">JCM 16418</strain>
    </source>
</reference>
<feature type="transmembrane region" description="Helical" evidence="1">
    <location>
        <begin position="432"/>
        <end position="450"/>
    </location>
</feature>
<keyword evidence="1" id="KW-1133">Transmembrane helix</keyword>
<feature type="transmembrane region" description="Helical" evidence="1">
    <location>
        <begin position="204"/>
        <end position="220"/>
    </location>
</feature>
<accession>W7YZM2</accession>
<dbReference type="STRING" id="1236976.JCM16418_4260"/>
<dbReference type="OrthoDB" id="2659138at2"/>
<name>W7YZM2_9BACL</name>
<dbReference type="Proteomes" id="UP000019364">
    <property type="component" value="Unassembled WGS sequence"/>
</dbReference>
<dbReference type="EMBL" id="BAVZ01000018">
    <property type="protein sequence ID" value="GAF10086.1"/>
    <property type="molecule type" value="Genomic_DNA"/>
</dbReference>
<feature type="transmembrane region" description="Helical" evidence="1">
    <location>
        <begin position="345"/>
        <end position="366"/>
    </location>
</feature>
<keyword evidence="1" id="KW-0472">Membrane</keyword>
<dbReference type="RefSeq" id="WP_036652214.1">
    <property type="nucleotide sequence ID" value="NZ_BAVZ01000018.1"/>
</dbReference>
<feature type="transmembrane region" description="Helical" evidence="1">
    <location>
        <begin position="136"/>
        <end position="157"/>
    </location>
</feature>